<feature type="transmembrane region" description="Helical" evidence="6">
    <location>
        <begin position="431"/>
        <end position="450"/>
    </location>
</feature>
<comment type="caution">
    <text evidence="7">The sequence shown here is derived from an EMBL/GenBank/DDBJ whole genome shotgun (WGS) entry which is preliminary data.</text>
</comment>
<dbReference type="Proteomes" id="UP001142462">
    <property type="component" value="Unassembled WGS sequence"/>
</dbReference>
<dbReference type="Pfam" id="PF01943">
    <property type="entry name" value="Polysacc_synt"/>
    <property type="match status" value="1"/>
</dbReference>
<evidence type="ECO:0000256" key="1">
    <source>
        <dbReference type="ARBA" id="ARBA00004651"/>
    </source>
</evidence>
<reference evidence="7" key="1">
    <citation type="journal article" date="2014" name="Int. J. Syst. Evol. Microbiol.">
        <title>Complete genome sequence of Corynebacterium casei LMG S-19264T (=DSM 44701T), isolated from a smear-ripened cheese.</title>
        <authorList>
            <consortium name="US DOE Joint Genome Institute (JGI-PGF)"/>
            <person name="Walter F."/>
            <person name="Albersmeier A."/>
            <person name="Kalinowski J."/>
            <person name="Ruckert C."/>
        </authorList>
    </citation>
    <scope>NUCLEOTIDE SEQUENCE</scope>
    <source>
        <strain evidence="7">VKM Ac-1020</strain>
    </source>
</reference>
<evidence type="ECO:0000313" key="7">
    <source>
        <dbReference type="EMBL" id="GLJ63017.1"/>
    </source>
</evidence>
<keyword evidence="2" id="KW-1003">Cell membrane</keyword>
<feature type="transmembrane region" description="Helical" evidence="6">
    <location>
        <begin position="88"/>
        <end position="115"/>
    </location>
</feature>
<evidence type="ECO:0000256" key="6">
    <source>
        <dbReference type="SAM" id="Phobius"/>
    </source>
</evidence>
<dbReference type="InterPro" id="IPR002797">
    <property type="entry name" value="Polysacc_synth"/>
</dbReference>
<feature type="transmembrane region" description="Helical" evidence="6">
    <location>
        <begin position="152"/>
        <end position="173"/>
    </location>
</feature>
<dbReference type="GO" id="GO:0005886">
    <property type="term" value="C:plasma membrane"/>
    <property type="evidence" value="ECO:0007669"/>
    <property type="project" value="UniProtKB-SubCell"/>
</dbReference>
<keyword evidence="3 6" id="KW-0812">Transmembrane</keyword>
<keyword evidence="5 6" id="KW-0472">Membrane</keyword>
<evidence type="ECO:0000313" key="8">
    <source>
        <dbReference type="Proteomes" id="UP001142462"/>
    </source>
</evidence>
<keyword evidence="8" id="KW-1185">Reference proteome</keyword>
<accession>A0A9W6H5H4</accession>
<dbReference type="PANTHER" id="PTHR30250:SF11">
    <property type="entry name" value="O-ANTIGEN TRANSPORTER-RELATED"/>
    <property type="match status" value="1"/>
</dbReference>
<feature type="transmembrane region" description="Helical" evidence="6">
    <location>
        <begin position="12"/>
        <end position="38"/>
    </location>
</feature>
<gene>
    <name evidence="7" type="ORF">GCM10017576_31480</name>
</gene>
<evidence type="ECO:0000256" key="2">
    <source>
        <dbReference type="ARBA" id="ARBA00022475"/>
    </source>
</evidence>
<feature type="transmembrane region" description="Helical" evidence="6">
    <location>
        <begin position="310"/>
        <end position="330"/>
    </location>
</feature>
<dbReference type="PANTHER" id="PTHR30250">
    <property type="entry name" value="PST FAMILY PREDICTED COLANIC ACID TRANSPORTER"/>
    <property type="match status" value="1"/>
</dbReference>
<dbReference type="EMBL" id="BSEJ01000022">
    <property type="protein sequence ID" value="GLJ63017.1"/>
    <property type="molecule type" value="Genomic_DNA"/>
</dbReference>
<sequence>MSTVAASDRAALARGSALSFAGSAASAVLGLALVVLLGRLLGDVGAGIVLQVIALFTIALGFARWGADSAALWILPRLADGERGAIRPALAHLIAVAGLGGAVGAVALTLGAALLDGPVAAALPAAAWCLPLAAMMLTALAGERALGGVGPYVAIGGVGLPALRPAAVALAVAAGGGVVAASLAWAAPAALALAAALLVLRRRVDALGVEPMTASAFRASGLPRRLRRYALPRVVSEFLSQLLIWLDVLIVGAIAGPAAAGVYGAATRIASAGSLVDSAIRVVVSPVFSRLLHRRDHTALADLFRAATTWLVLFSAPLYLLLAVFSPLALSLLGPSFEEGAVALAALCLGSVVTFLAGSVHSVLLMSGRSGLAAANKAIAVTADVALLLVLVPLWGVTGAAVAWAAACLLDAILATIQVHRVLALPLPLAAGVRPLLIALSTVGAAALGARLLLGATWLGLAVAAVLGGGALLTWARLAPRSLHLDAFADLARIRRSTTGDPS</sequence>
<feature type="transmembrane region" description="Helical" evidence="6">
    <location>
        <begin position="342"/>
        <end position="366"/>
    </location>
</feature>
<comment type="subcellular location">
    <subcellularLocation>
        <location evidence="1">Cell membrane</location>
        <topology evidence="1">Multi-pass membrane protein</topology>
    </subcellularLocation>
</comment>
<evidence type="ECO:0000256" key="4">
    <source>
        <dbReference type="ARBA" id="ARBA00022989"/>
    </source>
</evidence>
<protein>
    <recommendedName>
        <fullName evidence="9">O-antigen/teichoic acid export membrane protein</fullName>
    </recommendedName>
</protein>
<feature type="transmembrane region" description="Helical" evidence="6">
    <location>
        <begin position="179"/>
        <end position="200"/>
    </location>
</feature>
<dbReference type="InterPro" id="IPR050833">
    <property type="entry name" value="Poly_Biosynth_Transport"/>
</dbReference>
<dbReference type="AlphaFoldDB" id="A0A9W6H5H4"/>
<evidence type="ECO:0008006" key="9">
    <source>
        <dbReference type="Google" id="ProtNLM"/>
    </source>
</evidence>
<reference evidence="7" key="2">
    <citation type="submission" date="2023-01" db="EMBL/GenBank/DDBJ databases">
        <authorList>
            <person name="Sun Q."/>
            <person name="Evtushenko L."/>
        </authorList>
    </citation>
    <scope>NUCLEOTIDE SEQUENCE</scope>
    <source>
        <strain evidence="7">VKM Ac-1020</strain>
    </source>
</reference>
<proteinExistence type="predicted"/>
<feature type="transmembrane region" description="Helical" evidence="6">
    <location>
        <begin position="456"/>
        <end position="476"/>
    </location>
</feature>
<keyword evidence="4 6" id="KW-1133">Transmembrane helix</keyword>
<evidence type="ECO:0000256" key="5">
    <source>
        <dbReference type="ARBA" id="ARBA00023136"/>
    </source>
</evidence>
<name>A0A9W6H5H4_9MICO</name>
<feature type="transmembrane region" description="Helical" evidence="6">
    <location>
        <begin position="242"/>
        <end position="263"/>
    </location>
</feature>
<organism evidence="7 8">
    <name type="scientific">Microbacterium barkeri</name>
    <dbReference type="NCBI Taxonomy" id="33917"/>
    <lineage>
        <taxon>Bacteria</taxon>
        <taxon>Bacillati</taxon>
        <taxon>Actinomycetota</taxon>
        <taxon>Actinomycetes</taxon>
        <taxon>Micrococcales</taxon>
        <taxon>Microbacteriaceae</taxon>
        <taxon>Microbacterium</taxon>
    </lineage>
</organism>
<feature type="transmembrane region" description="Helical" evidence="6">
    <location>
        <begin position="44"/>
        <end position="67"/>
    </location>
</feature>
<evidence type="ECO:0000256" key="3">
    <source>
        <dbReference type="ARBA" id="ARBA00022692"/>
    </source>
</evidence>
<dbReference type="RefSeq" id="WP_271174697.1">
    <property type="nucleotide sequence ID" value="NZ_BSEJ01000022.1"/>
</dbReference>
<feature type="transmembrane region" description="Helical" evidence="6">
    <location>
        <begin position="121"/>
        <end position="140"/>
    </location>
</feature>
<feature type="transmembrane region" description="Helical" evidence="6">
    <location>
        <begin position="269"/>
        <end position="289"/>
    </location>
</feature>